<protein>
    <recommendedName>
        <fullName evidence="3">Protein N-terminal asparagine amidohydrolase</fullName>
    </recommendedName>
</protein>
<dbReference type="Pfam" id="PF14736">
    <property type="entry name" value="N_Asn_amidohyd"/>
    <property type="match status" value="3"/>
</dbReference>
<evidence type="ECO:0000313" key="2">
    <source>
        <dbReference type="Proteomes" id="UP000095767"/>
    </source>
</evidence>
<dbReference type="EMBL" id="LWDX02057744">
    <property type="protein sequence ID" value="OEL18103.1"/>
    <property type="molecule type" value="Genomic_DNA"/>
</dbReference>
<dbReference type="OrthoDB" id="539995at2759"/>
<dbReference type="AlphaFoldDB" id="A0A1E5UYX0"/>
<dbReference type="PANTHER" id="PTHR12498">
    <property type="entry name" value="N-TERMINAL ASPARAGINE AMIDOHYDROLASE"/>
    <property type="match status" value="1"/>
</dbReference>
<organism evidence="1 2">
    <name type="scientific">Dichanthelium oligosanthes</name>
    <dbReference type="NCBI Taxonomy" id="888268"/>
    <lineage>
        <taxon>Eukaryota</taxon>
        <taxon>Viridiplantae</taxon>
        <taxon>Streptophyta</taxon>
        <taxon>Embryophyta</taxon>
        <taxon>Tracheophyta</taxon>
        <taxon>Spermatophyta</taxon>
        <taxon>Magnoliopsida</taxon>
        <taxon>Liliopsida</taxon>
        <taxon>Poales</taxon>
        <taxon>Poaceae</taxon>
        <taxon>PACMAD clade</taxon>
        <taxon>Panicoideae</taxon>
        <taxon>Panicodae</taxon>
        <taxon>Paniceae</taxon>
        <taxon>Dichantheliinae</taxon>
        <taxon>Dichanthelium</taxon>
    </lineage>
</organism>
<dbReference type="GO" id="GO:0008418">
    <property type="term" value="F:protein-N-terminal asparagine amidohydrolase activity"/>
    <property type="evidence" value="ECO:0007669"/>
    <property type="project" value="InterPro"/>
</dbReference>
<reference evidence="1 2" key="1">
    <citation type="submission" date="2016-09" db="EMBL/GenBank/DDBJ databases">
        <title>The draft genome of Dichanthelium oligosanthes: A C3 panicoid grass species.</title>
        <authorList>
            <person name="Studer A.J."/>
            <person name="Schnable J.C."/>
            <person name="Brutnell T.P."/>
        </authorList>
    </citation>
    <scope>NUCLEOTIDE SEQUENCE [LARGE SCALE GENOMIC DNA]</scope>
    <source>
        <strain evidence="2">cv. Kellogg 1175</strain>
        <tissue evidence="1">Leaf</tissue>
    </source>
</reference>
<evidence type="ECO:0008006" key="3">
    <source>
        <dbReference type="Google" id="ProtNLM"/>
    </source>
</evidence>
<sequence length="361" mass="40544">MLLVEGEPVLSASAASRAVRVRTLPASTSSCARARAPVFLDSDTTTPCLPLQGGIGAELVAALAGHPGLRDAADRLKATPESRISAGREGAPRLVYVFQREYATVDPASVDVSAERGSQGRRFLIASGLVGTDEATTCIGIVIRNNRTGMTSVSHMDFPKIVEGGLKQMLELLGDDNAPFDVCSPFLWKEAHQRGRVQTSSGVVTPASFDMNSRCPDEVVRRIRVSVCSYDPTWQGRLLETYDTQCDVFRIAPACWYLEFSHPLHYILKEIFNVFVYMFQTLCYVLLNFELLFSSYINRCFFAQLNLPKFHRINAAEPPHFVENERRIWKYLIDNPDWEETFPKYKPRVFHRASDGSWSRH</sequence>
<evidence type="ECO:0000313" key="1">
    <source>
        <dbReference type="EMBL" id="OEL18103.1"/>
    </source>
</evidence>
<dbReference type="GO" id="GO:0006511">
    <property type="term" value="P:ubiquitin-dependent protein catabolic process"/>
    <property type="evidence" value="ECO:0007669"/>
    <property type="project" value="TreeGrafter"/>
</dbReference>
<comment type="caution">
    <text evidence="1">The sequence shown here is derived from an EMBL/GenBank/DDBJ whole genome shotgun (WGS) entry which is preliminary data.</text>
</comment>
<dbReference type="STRING" id="888268.A0A1E5UYX0"/>
<keyword evidence="2" id="KW-1185">Reference proteome</keyword>
<gene>
    <name evidence="1" type="ORF">BAE44_0020879</name>
</gene>
<dbReference type="InterPro" id="IPR026750">
    <property type="entry name" value="NTAN1"/>
</dbReference>
<proteinExistence type="predicted"/>
<dbReference type="PANTHER" id="PTHR12498:SF0">
    <property type="entry name" value="PROTEIN N-TERMINAL ASPARAGINE AMIDOHYDROLASE"/>
    <property type="match status" value="1"/>
</dbReference>
<name>A0A1E5UYX0_9POAL</name>
<accession>A0A1E5UYX0</accession>
<dbReference type="GO" id="GO:0005634">
    <property type="term" value="C:nucleus"/>
    <property type="evidence" value="ECO:0007669"/>
    <property type="project" value="TreeGrafter"/>
</dbReference>
<dbReference type="Proteomes" id="UP000095767">
    <property type="component" value="Unassembled WGS sequence"/>
</dbReference>